<keyword evidence="1" id="KW-0472">Membrane</keyword>
<proteinExistence type="predicted"/>
<organism evidence="2 3">
    <name type="scientific">Vibrio galatheae</name>
    <dbReference type="NCBI Taxonomy" id="579748"/>
    <lineage>
        <taxon>Bacteria</taxon>
        <taxon>Pseudomonadati</taxon>
        <taxon>Pseudomonadota</taxon>
        <taxon>Gammaproteobacteria</taxon>
        <taxon>Vibrionales</taxon>
        <taxon>Vibrionaceae</taxon>
        <taxon>Vibrio</taxon>
    </lineage>
</organism>
<gene>
    <name evidence="2" type="ORF">TW81_11445</name>
</gene>
<reference evidence="2 3" key="1">
    <citation type="journal article" date="2015" name="BMC Genomics">
        <title>Genome mining reveals unlocked bioactive potential of marine Gram-negative bacteria.</title>
        <authorList>
            <person name="Machado H."/>
            <person name="Sonnenschein E.C."/>
            <person name="Melchiorsen J."/>
            <person name="Gram L."/>
        </authorList>
    </citation>
    <scope>NUCLEOTIDE SEQUENCE [LARGE SCALE GENOMIC DNA]</scope>
    <source>
        <strain evidence="2 3">S2757</strain>
    </source>
</reference>
<dbReference type="RefSeq" id="WP_045955846.1">
    <property type="nucleotide sequence ID" value="NZ_JXXV01000018.1"/>
</dbReference>
<dbReference type="Proteomes" id="UP000033673">
    <property type="component" value="Unassembled WGS sequence"/>
</dbReference>
<evidence type="ECO:0008006" key="4">
    <source>
        <dbReference type="Google" id="ProtNLM"/>
    </source>
</evidence>
<evidence type="ECO:0000256" key="1">
    <source>
        <dbReference type="SAM" id="Phobius"/>
    </source>
</evidence>
<dbReference type="PATRIC" id="fig|579748.3.peg.2362"/>
<protein>
    <recommendedName>
        <fullName evidence="4">DUF3899 domain-containing protein</fullName>
    </recommendedName>
</protein>
<dbReference type="EMBL" id="JXXV01000018">
    <property type="protein sequence ID" value="KJY82820.1"/>
    <property type="molecule type" value="Genomic_DNA"/>
</dbReference>
<accession>A0A0F4NI60</accession>
<keyword evidence="1" id="KW-0812">Transmembrane</keyword>
<feature type="transmembrane region" description="Helical" evidence="1">
    <location>
        <begin position="33"/>
        <end position="53"/>
    </location>
</feature>
<evidence type="ECO:0000313" key="3">
    <source>
        <dbReference type="Proteomes" id="UP000033673"/>
    </source>
</evidence>
<sequence length="117" mass="13513">MLELFKKVLLINLVASALVLGLSQYVEWFQTTRLIDFLFVVVFIIWGLAKLMWDGGRHSKTTCYDDAKTDSVYKMVSDHDFKKDEQETSRQNYQDGFVLFLAGIPAFLACLYLQFIA</sequence>
<keyword evidence="1" id="KW-1133">Transmembrane helix</keyword>
<dbReference type="OrthoDB" id="5829999at2"/>
<dbReference type="AlphaFoldDB" id="A0A0F4NI60"/>
<evidence type="ECO:0000313" key="2">
    <source>
        <dbReference type="EMBL" id="KJY82820.1"/>
    </source>
</evidence>
<keyword evidence="3" id="KW-1185">Reference proteome</keyword>
<feature type="transmembrane region" description="Helical" evidence="1">
    <location>
        <begin position="97"/>
        <end position="116"/>
    </location>
</feature>
<comment type="caution">
    <text evidence="2">The sequence shown here is derived from an EMBL/GenBank/DDBJ whole genome shotgun (WGS) entry which is preliminary data.</text>
</comment>
<name>A0A0F4NI60_9VIBR</name>